<dbReference type="OrthoDB" id="1997100at2"/>
<reference evidence="4" key="1">
    <citation type="submission" date="2016-10" db="EMBL/GenBank/DDBJ databases">
        <authorList>
            <person name="Varghese N."/>
            <person name="Submissions S."/>
        </authorList>
    </citation>
    <scope>NUCLEOTIDE SEQUENCE [LARGE SCALE GENOMIC DNA]</scope>
    <source>
        <strain evidence="4">XBD2006</strain>
    </source>
</reference>
<feature type="region of interest" description="Disordered" evidence="1">
    <location>
        <begin position="432"/>
        <end position="451"/>
    </location>
</feature>
<protein>
    <submittedName>
        <fullName evidence="3">Uncharacterized protein</fullName>
    </submittedName>
</protein>
<proteinExistence type="predicted"/>
<feature type="compositionally biased region" description="Acidic residues" evidence="1">
    <location>
        <begin position="435"/>
        <end position="451"/>
    </location>
</feature>
<organism evidence="3 4">
    <name type="scientific">Butyrivibrio hungatei</name>
    <dbReference type="NCBI Taxonomy" id="185008"/>
    <lineage>
        <taxon>Bacteria</taxon>
        <taxon>Bacillati</taxon>
        <taxon>Bacillota</taxon>
        <taxon>Clostridia</taxon>
        <taxon>Lachnospirales</taxon>
        <taxon>Lachnospiraceae</taxon>
        <taxon>Butyrivibrio</taxon>
    </lineage>
</organism>
<dbReference type="RefSeq" id="WP_074461486.1">
    <property type="nucleotide sequence ID" value="NZ_FMUR01000004.1"/>
</dbReference>
<sequence>MKSSDEEYLDSLLNSAKTNNNPQSALSRMSSKANNENSADLLDSESEDIGALIDNSTGNKEIAEVGELMDKADRDELIDDSLASLLDDIQKPTDPSIPTFTVGNDPAGEDIRDAEEIALDEAIADAEKNEADRQNNISANEETPKDDIVIPDVSETVPIIDDSELVDALAEMAPEVDLPDDNSLIVEKESDADQTPEEILTDLLDDMPGSLMGSPEGQENSLTDIIDREREAEGAAALNSTDDVIDLQSLDNLTISEPSEEVPGEDASNEEVSNEEVSNEEIPNEEALNEDTFDLEAAIAEAGEGAAAAPSEGPSGQEGANEMVTEDSISDLESLLNMDEFAGESGADGASPENEETPENPDTEPAPDNDELSVSATELGFIEEDDHHSPVGLDEISEDDINLNDLEANLDELLGGMTDSYETTEGEVAKILGDEPQEAQPEETTQDSEDVSLPDLDALMNSLANDEVESLEETAHLDQELGPQEEELNKEDILDAITETGFDDLGTDLALDAISALPDMDIPENADDAQSQEHGKHRRHHKENIFQKLIRLLTEEDDDFENLGTEGLASLTDENQKVLAELGEGGAPKKPKKEKKKKEKAKKPPKEKKPKKEKPPKEKKPKKEKPAKAPEEPSAPSKPMAPKKIAVSGIFAASLGILVCIPALILPVKTATDKAKLAYVQSDFIGAYKLLHGKTMTTEQKTMYEKSRVIAWAERYLKGYENYKAMNKEVEALDMLLMSERNKEKLLEDATKFNVEKQVSSVYDSIESLLSENYGLSEEDINEINSIKKDRDYTIRIMEVLGMFEE</sequence>
<feature type="region of interest" description="Disordered" evidence="1">
    <location>
        <begin position="468"/>
        <end position="488"/>
    </location>
</feature>
<keyword evidence="2" id="KW-1133">Transmembrane helix</keyword>
<keyword evidence="2" id="KW-0812">Transmembrane</keyword>
<evidence type="ECO:0000256" key="1">
    <source>
        <dbReference type="SAM" id="MobiDB-lite"/>
    </source>
</evidence>
<feature type="compositionally biased region" description="Low complexity" evidence="1">
    <location>
        <begin position="632"/>
        <end position="641"/>
    </location>
</feature>
<feature type="region of interest" description="Disordered" evidence="1">
    <location>
        <begin position="88"/>
        <end position="108"/>
    </location>
</feature>
<evidence type="ECO:0000313" key="4">
    <source>
        <dbReference type="Proteomes" id="UP000183047"/>
    </source>
</evidence>
<feature type="region of interest" description="Disordered" evidence="1">
    <location>
        <begin position="178"/>
        <end position="379"/>
    </location>
</feature>
<feature type="compositionally biased region" description="Acidic residues" evidence="1">
    <location>
        <begin position="192"/>
        <end position="205"/>
    </location>
</feature>
<dbReference type="Proteomes" id="UP000183047">
    <property type="component" value="Unassembled WGS sequence"/>
</dbReference>
<dbReference type="EMBL" id="FMUR01000004">
    <property type="protein sequence ID" value="SCX89861.1"/>
    <property type="molecule type" value="Genomic_DNA"/>
</dbReference>
<evidence type="ECO:0000313" key="3">
    <source>
        <dbReference type="EMBL" id="SCX89861.1"/>
    </source>
</evidence>
<accession>A0A1G5BI90</accession>
<feature type="region of interest" description="Disordered" evidence="1">
    <location>
        <begin position="520"/>
        <end position="544"/>
    </location>
</feature>
<keyword evidence="4" id="KW-1185">Reference proteome</keyword>
<feature type="region of interest" description="Disordered" evidence="1">
    <location>
        <begin position="580"/>
        <end position="641"/>
    </location>
</feature>
<feature type="transmembrane region" description="Helical" evidence="2">
    <location>
        <begin position="645"/>
        <end position="666"/>
    </location>
</feature>
<name>A0A1G5BI90_9FIRM</name>
<keyword evidence="2" id="KW-0472">Membrane</keyword>
<evidence type="ECO:0000256" key="2">
    <source>
        <dbReference type="SAM" id="Phobius"/>
    </source>
</evidence>
<feature type="region of interest" description="Disordered" evidence="1">
    <location>
        <begin position="128"/>
        <end position="154"/>
    </location>
</feature>
<feature type="compositionally biased region" description="Basic residues" evidence="1">
    <location>
        <begin position="589"/>
        <end position="612"/>
    </location>
</feature>
<gene>
    <name evidence="3" type="ORF">SAMN02910451_00753</name>
</gene>
<feature type="compositionally biased region" description="Acidic residues" evidence="1">
    <location>
        <begin position="353"/>
        <end position="371"/>
    </location>
</feature>
<feature type="compositionally biased region" description="Polar residues" evidence="1">
    <location>
        <begin position="12"/>
        <end position="38"/>
    </location>
</feature>
<feature type="compositionally biased region" description="Acidic residues" evidence="1">
    <location>
        <begin position="258"/>
        <end position="294"/>
    </location>
</feature>
<dbReference type="AlphaFoldDB" id="A0A1G5BI90"/>
<feature type="region of interest" description="Disordered" evidence="1">
    <location>
        <begin position="1"/>
        <end position="58"/>
    </location>
</feature>
<feature type="compositionally biased region" description="Low complexity" evidence="1">
    <location>
        <begin position="296"/>
        <end position="315"/>
    </location>
</feature>